<dbReference type="InterPro" id="IPR011051">
    <property type="entry name" value="RmlC_Cupin_sf"/>
</dbReference>
<accession>A0A6J1D921</accession>
<evidence type="ECO:0000313" key="4">
    <source>
        <dbReference type="Proteomes" id="UP000504603"/>
    </source>
</evidence>
<dbReference type="GeneID" id="111018489"/>
<protein>
    <submittedName>
        <fullName evidence="5">Sucrose-binding protein-like isoform X2</fullName>
    </submittedName>
</protein>
<dbReference type="PANTHER" id="PTHR31189:SF13">
    <property type="entry name" value="CUPINCIN"/>
    <property type="match status" value="1"/>
</dbReference>
<dbReference type="CDD" id="cd02244">
    <property type="entry name" value="cupin_7S_vicilin-like_N"/>
    <property type="match status" value="1"/>
</dbReference>
<dbReference type="AlphaFoldDB" id="A0A6J1D921"/>
<feature type="chain" id="PRO_5027078521" evidence="2">
    <location>
        <begin position="24"/>
        <end position="485"/>
    </location>
</feature>
<feature type="domain" description="Cupin type-1" evidence="3">
    <location>
        <begin position="102"/>
        <end position="254"/>
    </location>
</feature>
<dbReference type="InterPro" id="IPR006045">
    <property type="entry name" value="Cupin_1"/>
</dbReference>
<dbReference type="Pfam" id="PF00190">
    <property type="entry name" value="Cupin_1"/>
    <property type="match status" value="2"/>
</dbReference>
<reference evidence="5" key="1">
    <citation type="submission" date="2025-08" db="UniProtKB">
        <authorList>
            <consortium name="RefSeq"/>
        </authorList>
    </citation>
    <scope>IDENTIFICATION</scope>
    <source>
        <strain evidence="5">OHB3-1</strain>
    </source>
</reference>
<dbReference type="SUPFAM" id="SSF51182">
    <property type="entry name" value="RmlC-like cupins"/>
    <property type="match status" value="2"/>
</dbReference>
<evidence type="ECO:0000256" key="1">
    <source>
        <dbReference type="SAM" id="MobiDB-lite"/>
    </source>
</evidence>
<dbReference type="InterPro" id="IPR014710">
    <property type="entry name" value="RmlC-like_jellyroll"/>
</dbReference>
<feature type="region of interest" description="Disordered" evidence="1">
    <location>
        <begin position="53"/>
        <end position="93"/>
    </location>
</feature>
<evidence type="ECO:0000313" key="5">
    <source>
        <dbReference type="RefSeq" id="XP_022150288.1"/>
    </source>
</evidence>
<evidence type="ECO:0000259" key="3">
    <source>
        <dbReference type="SMART" id="SM00835"/>
    </source>
</evidence>
<name>A0A6J1D921_MOMCH</name>
<keyword evidence="2" id="KW-0732">Signal</keyword>
<feature type="signal peptide" evidence="2">
    <location>
        <begin position="1"/>
        <end position="23"/>
    </location>
</feature>
<dbReference type="RefSeq" id="XP_022150288.1">
    <property type="nucleotide sequence ID" value="XM_022294596.1"/>
</dbReference>
<dbReference type="PANTHER" id="PTHR31189">
    <property type="entry name" value="OS03G0336100 PROTEIN-RELATED"/>
    <property type="match status" value="1"/>
</dbReference>
<sequence length="485" mass="55475">MAPKIKLSLPLLLLLVLSVAVLAGKDPDLKQCRSQCKLKLEIAERQRRDCEKRCEETKKKKKKKEKENEGGRTNQISEVEGEETEYEEREKEEENPYVFDNEHFKARIETEEGTVRVLPKFTQKSQLLRGIENFRISILEANHSTFVAPSHFDAEIILFVAQGRATITVIRERRASFELKPGDVFRVPSGAPFYLTNKDEREKLRIFKLLQATSIPGQFEVFHGPGGDNPESFYTAFSWELLEAALKVPRDELERFFKQQKGGAIMRASREQIQSLSQQEEIIPRIWPFSEGKTERPFNLFKQSPWQSNKFGHFFIAHPHEFSQLQDLGIAVSFANFTEGSMMAPHYNSKAIKVGVVVDGEGEFQMACPHRGRHHGGGHRGESSYQRIRGVLRRDMVIIAPAGHPFSIIAAPNHRLQIVFFEINADGNIKYLLAGKENIINKMERIARELGFGTSGKAVGRMFRQQEEEFFFPGPTQQHGQHQPE</sequence>
<dbReference type="Proteomes" id="UP000504603">
    <property type="component" value="Unplaced"/>
</dbReference>
<gene>
    <name evidence="5" type="primary">LOC111018489</name>
</gene>
<proteinExistence type="predicted"/>
<dbReference type="InterPro" id="IPR050253">
    <property type="entry name" value="Seed_Storage-Functional"/>
</dbReference>
<organism evidence="4 5">
    <name type="scientific">Momordica charantia</name>
    <name type="common">Bitter gourd</name>
    <name type="synonym">Balsam pear</name>
    <dbReference type="NCBI Taxonomy" id="3673"/>
    <lineage>
        <taxon>Eukaryota</taxon>
        <taxon>Viridiplantae</taxon>
        <taxon>Streptophyta</taxon>
        <taxon>Embryophyta</taxon>
        <taxon>Tracheophyta</taxon>
        <taxon>Spermatophyta</taxon>
        <taxon>Magnoliopsida</taxon>
        <taxon>eudicotyledons</taxon>
        <taxon>Gunneridae</taxon>
        <taxon>Pentapetalae</taxon>
        <taxon>rosids</taxon>
        <taxon>fabids</taxon>
        <taxon>Cucurbitales</taxon>
        <taxon>Cucurbitaceae</taxon>
        <taxon>Momordiceae</taxon>
        <taxon>Momordica</taxon>
    </lineage>
</organism>
<dbReference type="SMART" id="SM00835">
    <property type="entry name" value="Cupin_1"/>
    <property type="match status" value="2"/>
</dbReference>
<feature type="domain" description="Cupin type-1" evidence="3">
    <location>
        <begin position="298"/>
        <end position="460"/>
    </location>
</feature>
<keyword evidence="4" id="KW-1185">Reference proteome</keyword>
<evidence type="ECO:0000256" key="2">
    <source>
        <dbReference type="SAM" id="SignalP"/>
    </source>
</evidence>
<dbReference type="CDD" id="cd02245">
    <property type="entry name" value="cupin_7S_vicilin-like_C"/>
    <property type="match status" value="1"/>
</dbReference>
<dbReference type="Gene3D" id="2.60.120.10">
    <property type="entry name" value="Jelly Rolls"/>
    <property type="match status" value="2"/>
</dbReference>